<keyword evidence="13 15" id="KW-0472">Membrane</keyword>
<comment type="pathway">
    <text evidence="3 15">Glycan metabolism; bacterial cellulose biosynthesis.</text>
</comment>
<evidence type="ECO:0000256" key="14">
    <source>
        <dbReference type="ARBA" id="ARBA00033444"/>
    </source>
</evidence>
<keyword evidence="8 15" id="KW-0997">Cell inner membrane</keyword>
<gene>
    <name evidence="16" type="ORF">KH389_08910</name>
</gene>
<sequence length="774" mass="84038">MLHTDQQVNLSRRSRRLLAGSLLCLGSLLQPAQADEVAASAAAPATEPAASETAPAAPDAAGEKYQLSLKQLGKNYTMSLRGVESTDTVNFDVRADEVVTGAQLTLQYTYSPALLSDLSQINIMVNDEVAASLPLPKENAGVLQKQVIDIPPYLITEFNRLGVQLIGHYTMQCEDPLHSSLWAKISNESQLSLQVKPVVLPNDLALLPLPLFDRRDPRALSLPFVFAVAPDNTTLEAAGAVSSWIGALASYRGANFPTNLHSLPASGNAVVLVNTAEANQVEGLTLPDLKGPTLSLVSNPNDPHGKLLVIAGRDSAELKRAATALVIGYRSFSGPSVQIDTVNALQPRQPYDAPNWLPTDRPVRLGELIDPRQLNVSGYNPGMITVPVRLPPDLFNWREQGARLDLKYRYTPQQTSSNSSLLVSFNDTFIKSMNLPSIERLGGGDSLLAALKKDDSIAREASMLLPLDSVALQSRLQFRFMYDYIKQGECRDIIIDNMRGAIDPDSTLDLSGYDHFIAMPNLGVFKDSGFPFTRLADLSDSAVILPDNAGSADWSAYLTVLGRFGDSTGYPATAVTVAQAGQVDALADKDLLVLASGDNQPLLKTWADYLPSRTQDARHYVEFSDLPMRLREWISPDPKANLRAARGALTFTGENRSSYVTGFESPLKSGRSVVVLSSPQPQNLVEVTDALIGGEQYTQALQGSLVVINGRNVESLVAEQAYYVGHLGPFRYIQWLLSQHVPALLLLTLLGVALVSLVAFFSLRAQAKRRLNIE</sequence>
<keyword evidence="15" id="KW-0732">Signal</keyword>
<comment type="function">
    <text evidence="1 15">Binds the cellulose synthase activator, bis-(3'-5') cyclic diguanylic acid (c-di-GMP).</text>
</comment>
<evidence type="ECO:0000256" key="6">
    <source>
        <dbReference type="ARBA" id="ARBA00021844"/>
    </source>
</evidence>
<evidence type="ECO:0000256" key="11">
    <source>
        <dbReference type="ARBA" id="ARBA00022916"/>
    </source>
</evidence>
<evidence type="ECO:0000256" key="3">
    <source>
        <dbReference type="ARBA" id="ARBA00005186"/>
    </source>
</evidence>
<dbReference type="Pfam" id="PF03170">
    <property type="entry name" value="BcsB"/>
    <property type="match status" value="1"/>
</dbReference>
<protein>
    <recommendedName>
        <fullName evidence="6 15">Cyclic di-GMP-binding protein</fullName>
    </recommendedName>
    <alternativeName>
        <fullName evidence="14 15">Cellulose synthase regulatory subunit</fullName>
    </alternativeName>
</protein>
<feature type="chain" id="PRO_5044971628" description="Cyclic di-GMP-binding protein" evidence="15">
    <location>
        <begin position="35"/>
        <end position="774"/>
    </location>
</feature>
<evidence type="ECO:0000256" key="12">
    <source>
        <dbReference type="ARBA" id="ARBA00022989"/>
    </source>
</evidence>
<evidence type="ECO:0000313" key="17">
    <source>
        <dbReference type="Proteomes" id="UP000678154"/>
    </source>
</evidence>
<evidence type="ECO:0000256" key="9">
    <source>
        <dbReference type="ARBA" id="ARBA00022636"/>
    </source>
</evidence>
<evidence type="ECO:0000313" key="16">
    <source>
        <dbReference type="EMBL" id="QVL21591.1"/>
    </source>
</evidence>
<dbReference type="PRINTS" id="PR01440">
    <property type="entry name" value="CELLSNTHASEB"/>
</dbReference>
<feature type="signal peptide" evidence="15">
    <location>
        <begin position="1"/>
        <end position="34"/>
    </location>
</feature>
<dbReference type="Gene3D" id="2.60.120.260">
    <property type="entry name" value="Galactose-binding domain-like"/>
    <property type="match status" value="2"/>
</dbReference>
<dbReference type="InterPro" id="IPR018513">
    <property type="entry name" value="Cell_synthase_bac"/>
</dbReference>
<comment type="subunit">
    <text evidence="5 15">Tightly associated with the cellulose synthase catalytic subunit.</text>
</comment>
<comment type="similarity">
    <text evidence="4 15">Belongs to the AcsB/BcsB family.</text>
</comment>
<name>A0ABX8DZ23_9PSED</name>
<keyword evidence="17" id="KW-1185">Reference proteome</keyword>
<feature type="transmembrane region" description="Helical" evidence="15">
    <location>
        <begin position="741"/>
        <end position="763"/>
    </location>
</feature>
<keyword evidence="10 15" id="KW-0812">Transmembrane</keyword>
<evidence type="ECO:0000256" key="13">
    <source>
        <dbReference type="ARBA" id="ARBA00023136"/>
    </source>
</evidence>
<dbReference type="PANTHER" id="PTHR39083:SF1">
    <property type="entry name" value="CYCLIC DI-GMP-BINDING PROTEIN"/>
    <property type="match status" value="1"/>
</dbReference>
<dbReference type="PANTHER" id="PTHR39083">
    <property type="entry name" value="CYCLIC DI-GMP-BINDING PROTEIN"/>
    <property type="match status" value="1"/>
</dbReference>
<dbReference type="NCBIfam" id="NF008323">
    <property type="entry name" value="PRK11114.1-1"/>
    <property type="match status" value="1"/>
</dbReference>
<evidence type="ECO:0000256" key="4">
    <source>
        <dbReference type="ARBA" id="ARBA00010714"/>
    </source>
</evidence>
<accession>A0ABX8DZ23</accession>
<dbReference type="InterPro" id="IPR003920">
    <property type="entry name" value="Cell_synth_B"/>
</dbReference>
<evidence type="ECO:0000256" key="7">
    <source>
        <dbReference type="ARBA" id="ARBA00022475"/>
    </source>
</evidence>
<organism evidence="16 17">
    <name type="scientific">Pseudomonas qingdaonensis</name>
    <dbReference type="NCBI Taxonomy" id="2056231"/>
    <lineage>
        <taxon>Bacteria</taxon>
        <taxon>Pseudomonadati</taxon>
        <taxon>Pseudomonadota</taxon>
        <taxon>Gammaproteobacteria</taxon>
        <taxon>Pseudomonadales</taxon>
        <taxon>Pseudomonadaceae</taxon>
        <taxon>Pseudomonas</taxon>
    </lineage>
</organism>
<keyword evidence="9 15" id="KW-0973">c-di-GMP</keyword>
<comment type="subcellular location">
    <subcellularLocation>
        <location evidence="2">Cell inner membrane</location>
        <topology evidence="2">Single-pass membrane protein</topology>
    </subcellularLocation>
</comment>
<proteinExistence type="inferred from homology"/>
<keyword evidence="12 15" id="KW-1133">Transmembrane helix</keyword>
<dbReference type="NCBIfam" id="NF008330">
    <property type="entry name" value="PRK11114.2-4"/>
    <property type="match status" value="1"/>
</dbReference>
<dbReference type="Proteomes" id="UP000678154">
    <property type="component" value="Chromosome"/>
</dbReference>
<reference evidence="16 17" key="1">
    <citation type="journal article" date="2016" name="J. Hazard. Mater.">
        <title>A newly isolated Pseudomonas putida S-1 strain for batch-mode-propanethiol degradation and continuous treatment of propanethiol-containing waste gas.</title>
        <authorList>
            <person name="Chen D.Z."/>
            <person name="Sun Y.M."/>
            <person name="Han L.M."/>
            <person name="Chen J."/>
            <person name="Ye J.X."/>
            <person name="Chen J.M."/>
        </authorList>
    </citation>
    <scope>NUCLEOTIDE SEQUENCE [LARGE SCALE GENOMIC DNA]</scope>
    <source>
        <strain evidence="16 17">S-1</strain>
    </source>
</reference>
<keyword evidence="7 15" id="KW-1003">Cell membrane</keyword>
<evidence type="ECO:0000256" key="2">
    <source>
        <dbReference type="ARBA" id="ARBA00004377"/>
    </source>
</evidence>
<evidence type="ECO:0000256" key="1">
    <source>
        <dbReference type="ARBA" id="ARBA00002057"/>
    </source>
</evidence>
<evidence type="ECO:0000256" key="8">
    <source>
        <dbReference type="ARBA" id="ARBA00022519"/>
    </source>
</evidence>
<evidence type="ECO:0000256" key="10">
    <source>
        <dbReference type="ARBA" id="ARBA00022692"/>
    </source>
</evidence>
<dbReference type="EMBL" id="CP074676">
    <property type="protein sequence ID" value="QVL21591.1"/>
    <property type="molecule type" value="Genomic_DNA"/>
</dbReference>
<evidence type="ECO:0000256" key="5">
    <source>
        <dbReference type="ARBA" id="ARBA00011437"/>
    </source>
</evidence>
<evidence type="ECO:0000256" key="15">
    <source>
        <dbReference type="RuleBase" id="RU365021"/>
    </source>
</evidence>
<keyword evidence="11 15" id="KW-0135">Cellulose biosynthesis</keyword>